<dbReference type="InterPro" id="IPR029058">
    <property type="entry name" value="AB_hydrolase_fold"/>
</dbReference>
<comment type="caution">
    <text evidence="10">The sequence shown here is derived from an EMBL/GenBank/DDBJ whole genome shotgun (WGS) entry which is preliminary data.</text>
</comment>
<dbReference type="PIRSF" id="PIRSF000862">
    <property type="entry name" value="Steryl_ester_lip"/>
    <property type="match status" value="1"/>
</dbReference>
<dbReference type="GO" id="GO:0016788">
    <property type="term" value="F:hydrolase activity, acting on ester bonds"/>
    <property type="evidence" value="ECO:0007669"/>
    <property type="project" value="InterPro"/>
</dbReference>
<evidence type="ECO:0000256" key="5">
    <source>
        <dbReference type="ARBA" id="ARBA00023098"/>
    </source>
</evidence>
<feature type="domain" description="AB hydrolase-1" evidence="9">
    <location>
        <begin position="73"/>
        <end position="369"/>
    </location>
</feature>
<evidence type="ECO:0000256" key="4">
    <source>
        <dbReference type="ARBA" id="ARBA00022963"/>
    </source>
</evidence>
<accession>A0A212FGL9</accession>
<evidence type="ECO:0000259" key="9">
    <source>
        <dbReference type="Pfam" id="PF00561"/>
    </source>
</evidence>
<gene>
    <name evidence="10" type="ORF">KGM_213393</name>
</gene>
<dbReference type="STRING" id="278856.A0A212FGL9"/>
<evidence type="ECO:0000256" key="7">
    <source>
        <dbReference type="PIRNR" id="PIRNR000862"/>
    </source>
</evidence>
<evidence type="ECO:0000256" key="6">
    <source>
        <dbReference type="ARBA" id="ARBA00023180"/>
    </source>
</evidence>
<keyword evidence="5" id="KW-0443">Lipid metabolism</keyword>
<dbReference type="eggNOG" id="KOG2624">
    <property type="taxonomic scope" value="Eukaryota"/>
</dbReference>
<keyword evidence="4 7" id="KW-0442">Lipid degradation</keyword>
<feature type="active site" description="Charge relay system" evidence="8">
    <location>
        <position position="368"/>
    </location>
</feature>
<dbReference type="GO" id="GO:0016042">
    <property type="term" value="P:lipid catabolic process"/>
    <property type="evidence" value="ECO:0007669"/>
    <property type="project" value="UniProtKB-KW"/>
</dbReference>
<keyword evidence="3 7" id="KW-0378">Hydrolase</keyword>
<dbReference type="Pfam" id="PF00561">
    <property type="entry name" value="Abhydrolase_1"/>
    <property type="match status" value="1"/>
</dbReference>
<evidence type="ECO:0000256" key="1">
    <source>
        <dbReference type="ARBA" id="ARBA00010701"/>
    </source>
</evidence>
<evidence type="ECO:0000313" key="11">
    <source>
        <dbReference type="Proteomes" id="UP000007151"/>
    </source>
</evidence>
<dbReference type="InterPro" id="IPR025483">
    <property type="entry name" value="Lipase_euk"/>
</dbReference>
<protein>
    <recommendedName>
        <fullName evidence="7">Lipase</fullName>
    </recommendedName>
</protein>
<dbReference type="AlphaFoldDB" id="A0A212FGL9"/>
<comment type="similarity">
    <text evidence="1 7">Belongs to the AB hydrolase superfamily. Lipase family.</text>
</comment>
<dbReference type="FunFam" id="3.40.50.1820:FF:000057">
    <property type="entry name" value="Lipase"/>
    <property type="match status" value="1"/>
</dbReference>
<dbReference type="PANTHER" id="PTHR11005">
    <property type="entry name" value="LYSOSOMAL ACID LIPASE-RELATED"/>
    <property type="match status" value="1"/>
</dbReference>
<dbReference type="InParanoid" id="A0A212FGL9"/>
<dbReference type="Proteomes" id="UP000007151">
    <property type="component" value="Unassembled WGS sequence"/>
</dbReference>
<dbReference type="InterPro" id="IPR000073">
    <property type="entry name" value="AB_hydrolase_1"/>
</dbReference>
<reference evidence="10 11" key="1">
    <citation type="journal article" date="2011" name="Cell">
        <title>The monarch butterfly genome yields insights into long-distance migration.</title>
        <authorList>
            <person name="Zhan S."/>
            <person name="Merlin C."/>
            <person name="Boore J.L."/>
            <person name="Reppert S.M."/>
        </authorList>
    </citation>
    <scope>NUCLEOTIDE SEQUENCE [LARGE SCALE GENOMIC DNA]</scope>
    <source>
        <strain evidence="10">F-2</strain>
    </source>
</reference>
<sequence length="390" mass="44694">MSIRKVVLVIIPVILATNYFYNVVLPSNKIVRFPEIVQQNGYTSEEYDVVTEDGYIINLFRIRGNKCKQLRRPVLILHGLFQSSDSWLDPGANYSLPYLLSDECHDVWVGNSRGNYYGRRHTSLDPDNDDKFWNFSADEIGYYDIPAMIDSVLNITKAAKLNYIGFSQGGGSFYMLCSERPEYNGKVNAMVGLGTPTTLQLSIGPIQTIFNTAMKYESLFYKLGIYEVFSRDMMAHKLINVICVLSETVCHAIITSLDGYNPDSHNEQVYQNIIKHFPDGTSLRNLARYGQAGSSDRFQRYDFGESGNMERYGTREPPSYNFQNVRVPVLLVQGRRDWLVNITEVESLAKKLPNLKELFIVNDPKWNHFDMVYSQNIKQLVFPKIHGYLS</sequence>
<dbReference type="EMBL" id="AGBW02008645">
    <property type="protein sequence ID" value="OWR52878.1"/>
    <property type="molecule type" value="Genomic_DNA"/>
</dbReference>
<organism evidence="10 11">
    <name type="scientific">Danaus plexippus plexippus</name>
    <dbReference type="NCBI Taxonomy" id="278856"/>
    <lineage>
        <taxon>Eukaryota</taxon>
        <taxon>Metazoa</taxon>
        <taxon>Ecdysozoa</taxon>
        <taxon>Arthropoda</taxon>
        <taxon>Hexapoda</taxon>
        <taxon>Insecta</taxon>
        <taxon>Pterygota</taxon>
        <taxon>Neoptera</taxon>
        <taxon>Endopterygota</taxon>
        <taxon>Lepidoptera</taxon>
        <taxon>Glossata</taxon>
        <taxon>Ditrysia</taxon>
        <taxon>Papilionoidea</taxon>
        <taxon>Nymphalidae</taxon>
        <taxon>Danainae</taxon>
        <taxon>Danaini</taxon>
        <taxon>Danaina</taxon>
        <taxon>Danaus</taxon>
        <taxon>Danaus</taxon>
    </lineage>
</organism>
<dbReference type="SUPFAM" id="SSF53474">
    <property type="entry name" value="alpha/beta-Hydrolases"/>
    <property type="match status" value="1"/>
</dbReference>
<keyword evidence="6" id="KW-0325">Glycoprotein</keyword>
<keyword evidence="11" id="KW-1185">Reference proteome</keyword>
<evidence type="ECO:0000256" key="3">
    <source>
        <dbReference type="ARBA" id="ARBA00022801"/>
    </source>
</evidence>
<keyword evidence="2" id="KW-0732">Signal</keyword>
<name>A0A212FGL9_DANPL</name>
<evidence type="ECO:0000256" key="8">
    <source>
        <dbReference type="PIRSR" id="PIRSR000862-1"/>
    </source>
</evidence>
<dbReference type="KEGG" id="dpl:KGM_213393"/>
<proteinExistence type="inferred from homology"/>
<feature type="active site" description="Nucleophile" evidence="8">
    <location>
        <position position="167"/>
    </location>
</feature>
<dbReference type="Gene3D" id="3.40.50.1820">
    <property type="entry name" value="alpha/beta hydrolase"/>
    <property type="match status" value="1"/>
</dbReference>
<feature type="active site" description="Charge relay system" evidence="8">
    <location>
        <position position="337"/>
    </location>
</feature>
<evidence type="ECO:0000256" key="2">
    <source>
        <dbReference type="ARBA" id="ARBA00022729"/>
    </source>
</evidence>
<evidence type="ECO:0000313" key="10">
    <source>
        <dbReference type="EMBL" id="OWR52878.1"/>
    </source>
</evidence>